<organism evidence="1 2">
    <name type="scientific">Papio anubis</name>
    <name type="common">Olive baboon</name>
    <dbReference type="NCBI Taxonomy" id="9555"/>
    <lineage>
        <taxon>Eukaryota</taxon>
        <taxon>Metazoa</taxon>
        <taxon>Chordata</taxon>
        <taxon>Craniata</taxon>
        <taxon>Vertebrata</taxon>
        <taxon>Euteleostomi</taxon>
        <taxon>Mammalia</taxon>
        <taxon>Eutheria</taxon>
        <taxon>Euarchontoglires</taxon>
        <taxon>Primates</taxon>
        <taxon>Haplorrhini</taxon>
        <taxon>Catarrhini</taxon>
        <taxon>Cercopithecidae</taxon>
        <taxon>Cercopithecinae</taxon>
        <taxon>Papio</taxon>
    </lineage>
</organism>
<reference evidence="1" key="3">
    <citation type="submission" date="2025-09" db="UniProtKB">
        <authorList>
            <consortium name="Ensembl"/>
        </authorList>
    </citation>
    <scope>IDENTIFICATION</scope>
</reference>
<dbReference type="GeneTree" id="ENSGT00940000167556"/>
<dbReference type="Proteomes" id="UP000028761">
    <property type="component" value="Chromosome 6"/>
</dbReference>
<reference evidence="1" key="2">
    <citation type="submission" date="2025-08" db="UniProtKB">
        <authorList>
            <consortium name="Ensembl"/>
        </authorList>
    </citation>
    <scope>IDENTIFICATION</scope>
</reference>
<dbReference type="Ensembl" id="ENSPANT00000071508.1">
    <property type="protein sequence ID" value="ENSPANP00000052828.1"/>
    <property type="gene ID" value="ENSPANG00000042982.1"/>
</dbReference>
<reference evidence="1 2" key="1">
    <citation type="submission" date="2012-03" db="EMBL/GenBank/DDBJ databases">
        <title>Whole Genome Assembly of Papio anubis.</title>
        <authorList>
            <person name="Liu Y.L."/>
            <person name="Abraham K.A."/>
            <person name="Akbar H.A."/>
            <person name="Ali S.A."/>
            <person name="Anosike U.A."/>
            <person name="Aqrawi P.A."/>
            <person name="Arias F.A."/>
            <person name="Attaway T.A."/>
            <person name="Awwad R.A."/>
            <person name="Babu C.B."/>
            <person name="Bandaranaike D.B."/>
            <person name="Battles P.B."/>
            <person name="Bell A.B."/>
            <person name="Beltran B.B."/>
            <person name="Berhane-Mersha D.B."/>
            <person name="Bess C.B."/>
            <person name="Bickham C.B."/>
            <person name="Bolden T.B."/>
            <person name="Carter K.C."/>
            <person name="Chau D.C."/>
            <person name="Chavez A.C."/>
            <person name="Clerc-Blankenburg K.C."/>
            <person name="Coyle M.C."/>
            <person name="Dao M.D."/>
            <person name="Davila M.L.D."/>
            <person name="Davy-Carroll L.D."/>
            <person name="Denson S.D."/>
            <person name="Dinh H.D."/>
            <person name="Fernandez S.F."/>
            <person name="Fernando P.F."/>
            <person name="Forbes L.F."/>
            <person name="Francis C.F."/>
            <person name="Francisco L.F."/>
            <person name="Fu Q.F."/>
            <person name="Garcia-Iii R.G."/>
            <person name="Garrett T.G."/>
            <person name="Gross S.G."/>
            <person name="Gubbala S.G."/>
            <person name="Hirani K.H."/>
            <person name="Hogues M.H."/>
            <person name="Hollins B.H."/>
            <person name="Jackson L.J."/>
            <person name="Javaid M.J."/>
            <person name="Jhangiani S.J."/>
            <person name="Johnson A.J."/>
            <person name="Johnson B.J."/>
            <person name="Jones J.J."/>
            <person name="Joshi V.J."/>
            <person name="Kalu J.K."/>
            <person name="Khan N.K."/>
            <person name="Korchina V.K."/>
            <person name="Kovar C.K."/>
            <person name="Lago L.L."/>
            <person name="Lara F.L."/>
            <person name="Le T.-K.L."/>
            <person name="Lee S.L."/>
            <person name="Legall-Iii F.L."/>
            <person name="Lemon S.L."/>
            <person name="Liu J.L."/>
            <person name="Liu Y.-S.L."/>
            <person name="Liyanage D.L."/>
            <person name="Lopez J.L."/>
            <person name="Lorensuhewa L.L."/>
            <person name="Mata R.M."/>
            <person name="Mathew T.M."/>
            <person name="Mercado C.M."/>
            <person name="Mercado I.M."/>
            <person name="Morales K.M."/>
            <person name="Morgan M.M."/>
            <person name="Munidasa M.M."/>
            <person name="Ngo D.N."/>
            <person name="Nguyen L.N."/>
            <person name="Nguyen T.N."/>
            <person name="Nguyen N.N."/>
            <person name="Obregon M.O."/>
            <person name="Okwuonu G.O."/>
            <person name="Ongeri F.O."/>
            <person name="Onwere C.O."/>
            <person name="Osifeso I.O."/>
            <person name="Parra A.P."/>
            <person name="Patil S.P."/>
            <person name="Perez A.P."/>
            <person name="Perez Y.P."/>
            <person name="Pham C.P."/>
            <person name="Pu L.-L.P."/>
            <person name="Puazo M.P."/>
            <person name="Quiroz J.Q."/>
            <person name="Rouhana J.R."/>
            <person name="Ruiz M.R."/>
            <person name="Ruiz S.-J.R."/>
            <person name="Saada N.S."/>
            <person name="Santibanez J.S."/>
            <person name="Scheel M.S."/>
            <person name="Schneider B.S."/>
            <person name="Simmons D.S."/>
            <person name="Sisson I.S."/>
            <person name="Tang L.-Y.T."/>
            <person name="Thornton R.T."/>
            <person name="Tisius J.T."/>
            <person name="Toledanes G.T."/>
            <person name="Trejos Z.T."/>
            <person name="Usmani K.U."/>
            <person name="Varghese R.V."/>
            <person name="Vattathil S.V."/>
            <person name="Vee V.V."/>
            <person name="Walker D.W."/>
            <person name="Weissenberger G.W."/>
            <person name="White C.W."/>
            <person name="Williams A.W."/>
            <person name="Woodworth J.W."/>
            <person name="Wright R.W."/>
            <person name="Zhu Y.Z."/>
            <person name="Han Y.H."/>
            <person name="Newsham I.N."/>
            <person name="Nazareth L.N."/>
            <person name="Worley K.W."/>
            <person name="Muzny D.M."/>
            <person name="Rogers J.R."/>
            <person name="Gibbs R.G."/>
        </authorList>
    </citation>
    <scope>NUCLEOTIDE SEQUENCE [LARGE SCALE GENOMIC DNA]</scope>
</reference>
<evidence type="ECO:0000313" key="2">
    <source>
        <dbReference type="Proteomes" id="UP000028761"/>
    </source>
</evidence>
<dbReference type="PANTHER" id="PTHR46254">
    <property type="entry name" value="PROTEIN GVQW1-RELATED"/>
    <property type="match status" value="1"/>
</dbReference>
<dbReference type="AlphaFoldDB" id="A0A8I5N6N6"/>
<dbReference type="PRINTS" id="PR02045">
    <property type="entry name" value="F138DOMAIN"/>
</dbReference>
<protein>
    <submittedName>
        <fullName evidence="1">Uncharacterized protein</fullName>
    </submittedName>
</protein>
<evidence type="ECO:0000313" key="1">
    <source>
        <dbReference type="Ensembl" id="ENSPANP00000052828.1"/>
    </source>
</evidence>
<name>A0A8I5N6N6_PAPAN</name>
<accession>A0A8I5N6N6</accession>
<keyword evidence="2" id="KW-1185">Reference proteome</keyword>
<dbReference type="PANTHER" id="PTHR46254:SF7">
    <property type="entry name" value="PI4-KINASE N-TERMINAL DOMAIN-CONTAINING PROTEIN"/>
    <property type="match status" value="1"/>
</dbReference>
<sequence>MPPAALCKSFFFFFETESRSAAQAGVQWRDLSSLQAPPPGFTPFSGLSLPSSWDYRRPPPRPASFLYFLIETGFHCVSQDGVQWPDLSSLQAPPLGFTPFSCLSLPSSWDYRQPPLRPASFLYFLVETGFHRVSQDGLDLLTS</sequence>
<proteinExistence type="predicted"/>